<protein>
    <recommendedName>
        <fullName evidence="17">Cytochrome P450</fullName>
    </recommendedName>
</protein>
<dbReference type="InterPro" id="IPR036396">
    <property type="entry name" value="Cyt_P450_sf"/>
</dbReference>
<dbReference type="PRINTS" id="PR00385">
    <property type="entry name" value="P450"/>
</dbReference>
<evidence type="ECO:0000256" key="12">
    <source>
        <dbReference type="ARBA" id="ARBA00023033"/>
    </source>
</evidence>
<dbReference type="GO" id="GO:0005789">
    <property type="term" value="C:endoplasmic reticulum membrane"/>
    <property type="evidence" value="ECO:0007669"/>
    <property type="project" value="UniProtKB-SubCell"/>
</dbReference>
<organism evidence="15 16">
    <name type="scientific">Petrolisthes cinctipes</name>
    <name type="common">Flat porcelain crab</name>
    <dbReference type="NCBI Taxonomy" id="88211"/>
    <lineage>
        <taxon>Eukaryota</taxon>
        <taxon>Metazoa</taxon>
        <taxon>Ecdysozoa</taxon>
        <taxon>Arthropoda</taxon>
        <taxon>Crustacea</taxon>
        <taxon>Multicrustacea</taxon>
        <taxon>Malacostraca</taxon>
        <taxon>Eumalacostraca</taxon>
        <taxon>Eucarida</taxon>
        <taxon>Decapoda</taxon>
        <taxon>Pleocyemata</taxon>
        <taxon>Anomura</taxon>
        <taxon>Galatheoidea</taxon>
        <taxon>Porcellanidae</taxon>
        <taxon>Petrolisthes</taxon>
    </lineage>
</organism>
<dbReference type="InterPro" id="IPR050182">
    <property type="entry name" value="Cytochrome_P450_fam2"/>
</dbReference>
<proteinExistence type="inferred from homology"/>
<keyword evidence="6" id="KW-0349">Heme</keyword>
<evidence type="ECO:0000256" key="9">
    <source>
        <dbReference type="ARBA" id="ARBA00022848"/>
    </source>
</evidence>
<evidence type="ECO:0000313" key="15">
    <source>
        <dbReference type="EMBL" id="KAK3882078.1"/>
    </source>
</evidence>
<gene>
    <name evidence="15" type="ORF">Pcinc_013523</name>
</gene>
<dbReference type="Proteomes" id="UP001286313">
    <property type="component" value="Unassembled WGS sequence"/>
</dbReference>
<dbReference type="PANTHER" id="PTHR24300:SF376">
    <property type="entry name" value="CYTOCHROME P450 15A1"/>
    <property type="match status" value="1"/>
</dbReference>
<evidence type="ECO:0000256" key="6">
    <source>
        <dbReference type="ARBA" id="ARBA00022617"/>
    </source>
</evidence>
<evidence type="ECO:0000256" key="4">
    <source>
        <dbReference type="ARBA" id="ARBA00004406"/>
    </source>
</evidence>
<dbReference type="EMBL" id="JAWQEG010001139">
    <property type="protein sequence ID" value="KAK3882078.1"/>
    <property type="molecule type" value="Genomic_DNA"/>
</dbReference>
<comment type="cofactor">
    <cofactor evidence="1">
        <name>heme</name>
        <dbReference type="ChEBI" id="CHEBI:30413"/>
    </cofactor>
</comment>
<keyword evidence="16" id="KW-1185">Reference proteome</keyword>
<keyword evidence="13" id="KW-0472">Membrane</keyword>
<dbReference type="SUPFAM" id="SSF48264">
    <property type="entry name" value="Cytochrome P450"/>
    <property type="match status" value="1"/>
</dbReference>
<evidence type="ECO:0000256" key="5">
    <source>
        <dbReference type="ARBA" id="ARBA00010617"/>
    </source>
</evidence>
<evidence type="ECO:0000256" key="7">
    <source>
        <dbReference type="ARBA" id="ARBA00022723"/>
    </source>
</evidence>
<dbReference type="PRINTS" id="PR00463">
    <property type="entry name" value="EP450I"/>
</dbReference>
<keyword evidence="9" id="KW-0492">Microsome</keyword>
<evidence type="ECO:0000256" key="13">
    <source>
        <dbReference type="ARBA" id="ARBA00023136"/>
    </source>
</evidence>
<name>A0AAE1G2F6_PETCI</name>
<comment type="caution">
    <text evidence="15">The sequence shown here is derived from an EMBL/GenBank/DDBJ whole genome shotgun (WGS) entry which is preliminary data.</text>
</comment>
<feature type="non-terminal residue" evidence="15">
    <location>
        <position position="1"/>
    </location>
</feature>
<evidence type="ECO:0000256" key="2">
    <source>
        <dbReference type="ARBA" id="ARBA00003690"/>
    </source>
</evidence>
<feature type="region of interest" description="Disordered" evidence="14">
    <location>
        <begin position="1"/>
        <end position="100"/>
    </location>
</feature>
<dbReference type="GO" id="GO:0006082">
    <property type="term" value="P:organic acid metabolic process"/>
    <property type="evidence" value="ECO:0007669"/>
    <property type="project" value="TreeGrafter"/>
</dbReference>
<accession>A0AAE1G2F6</accession>
<evidence type="ECO:0000256" key="1">
    <source>
        <dbReference type="ARBA" id="ARBA00001971"/>
    </source>
</evidence>
<reference evidence="15" key="1">
    <citation type="submission" date="2023-10" db="EMBL/GenBank/DDBJ databases">
        <title>Genome assemblies of two species of porcelain crab, Petrolisthes cinctipes and Petrolisthes manimaculis (Anomura: Porcellanidae).</title>
        <authorList>
            <person name="Angst P."/>
        </authorList>
    </citation>
    <scope>NUCLEOTIDE SEQUENCE</scope>
    <source>
        <strain evidence="15">PB745_01</strain>
        <tissue evidence="15">Gill</tissue>
    </source>
</reference>
<keyword evidence="7" id="KW-0479">Metal-binding</keyword>
<evidence type="ECO:0008006" key="17">
    <source>
        <dbReference type="Google" id="ProtNLM"/>
    </source>
</evidence>
<dbReference type="AlphaFoldDB" id="A0AAE1G2F6"/>
<evidence type="ECO:0000256" key="14">
    <source>
        <dbReference type="SAM" id="MobiDB-lite"/>
    </source>
</evidence>
<evidence type="ECO:0000256" key="10">
    <source>
        <dbReference type="ARBA" id="ARBA00023002"/>
    </source>
</evidence>
<evidence type="ECO:0000256" key="8">
    <source>
        <dbReference type="ARBA" id="ARBA00022824"/>
    </source>
</evidence>
<comment type="function">
    <text evidence="2">May be involved in the metabolism of insect hormones and in the breakdown of synthetic insecticides.</text>
</comment>
<evidence type="ECO:0000256" key="3">
    <source>
        <dbReference type="ARBA" id="ARBA00004174"/>
    </source>
</evidence>
<dbReference type="FunFam" id="1.10.630.10:FF:000238">
    <property type="entry name" value="Cytochrome P450 2A6"/>
    <property type="match status" value="1"/>
</dbReference>
<dbReference type="GO" id="GO:0008395">
    <property type="term" value="F:steroid hydroxylase activity"/>
    <property type="evidence" value="ECO:0007669"/>
    <property type="project" value="TreeGrafter"/>
</dbReference>
<sequence length="542" mass="62138">MNLRLNIEGEGGRGGKKKERREREGEEGEGRRGGRGKERRGKERREREGEERKEKERRGEKERREREGEERERREREGEEGKRRRRRGGREREGELDIESSEGVSSTMFVTVVLVVTVLVVFLLRANTRPPAYPPGPFALPFVGNVLQILWETPKVCLTSYAKRYGGVMSFRVFSQRSVLISDPDLMRTALADPAFSGRIDLILFRARNRIITGQDYDQLGILGTSGDTWKNQRRFTLRTLKDLGLGRQTLEPIMQSELEELIDYFRINEGRKTDIGLTFNRSIVNVIWAIVIGKRFSHSDTRLGQLVDKVNKMLQTFNPFHPALRFRWVKKFFPNLDIIVKTEGYMQDFLYFIEEEMAVHTKETSGGSDTGSYIGAYNQCMEEAATQGKETPLTMDHLKANILELFLAGSETTSNTLLWGIYLLATNPEVQRKVQEELDNVVGRQHTPTLQHIDSLPYTNAMIYEVQRMADLVPFSVPHETTDNATIGGYSIPKGTCVMFNLSHGLKGSKYWKDPTQFSPEHFLTEDGKVNKPDHFLPFGY</sequence>
<dbReference type="Pfam" id="PF00067">
    <property type="entry name" value="p450"/>
    <property type="match status" value="1"/>
</dbReference>
<dbReference type="GO" id="GO:0016712">
    <property type="term" value="F:oxidoreductase activity, acting on paired donors, with incorporation or reduction of molecular oxygen, reduced flavin or flavoprotein as one donor, and incorporation of one atom of oxygen"/>
    <property type="evidence" value="ECO:0007669"/>
    <property type="project" value="TreeGrafter"/>
</dbReference>
<dbReference type="InterPro" id="IPR001128">
    <property type="entry name" value="Cyt_P450"/>
</dbReference>
<dbReference type="PANTHER" id="PTHR24300">
    <property type="entry name" value="CYTOCHROME P450 508A4-RELATED"/>
    <property type="match status" value="1"/>
</dbReference>
<evidence type="ECO:0000256" key="11">
    <source>
        <dbReference type="ARBA" id="ARBA00023004"/>
    </source>
</evidence>
<keyword evidence="12" id="KW-0503">Monooxygenase</keyword>
<keyword evidence="11" id="KW-0408">Iron</keyword>
<dbReference type="Gene3D" id="1.10.630.10">
    <property type="entry name" value="Cytochrome P450"/>
    <property type="match status" value="1"/>
</dbReference>
<comment type="similarity">
    <text evidence="5">Belongs to the cytochrome P450 family.</text>
</comment>
<dbReference type="GO" id="GO:0020037">
    <property type="term" value="F:heme binding"/>
    <property type="evidence" value="ECO:0007669"/>
    <property type="project" value="InterPro"/>
</dbReference>
<dbReference type="InterPro" id="IPR002401">
    <property type="entry name" value="Cyt_P450_E_grp-I"/>
</dbReference>
<keyword evidence="10" id="KW-0560">Oxidoreductase</keyword>
<dbReference type="GO" id="GO:0005506">
    <property type="term" value="F:iron ion binding"/>
    <property type="evidence" value="ECO:0007669"/>
    <property type="project" value="InterPro"/>
</dbReference>
<evidence type="ECO:0000313" key="16">
    <source>
        <dbReference type="Proteomes" id="UP001286313"/>
    </source>
</evidence>
<keyword evidence="8" id="KW-0256">Endoplasmic reticulum</keyword>
<feature type="compositionally biased region" description="Basic and acidic residues" evidence="14">
    <location>
        <begin position="21"/>
        <end position="82"/>
    </location>
</feature>
<comment type="subcellular location">
    <subcellularLocation>
        <location evidence="4">Endoplasmic reticulum membrane</location>
        <topology evidence="4">Peripheral membrane protein</topology>
    </subcellularLocation>
    <subcellularLocation>
        <location evidence="3">Microsome membrane</location>
        <topology evidence="3">Peripheral membrane protein</topology>
    </subcellularLocation>
</comment>
<dbReference type="GO" id="GO:0006805">
    <property type="term" value="P:xenobiotic metabolic process"/>
    <property type="evidence" value="ECO:0007669"/>
    <property type="project" value="TreeGrafter"/>
</dbReference>